<evidence type="ECO:0000313" key="3">
    <source>
        <dbReference type="Proteomes" id="UP000271889"/>
    </source>
</evidence>
<protein>
    <submittedName>
        <fullName evidence="2">Uncharacterized protein</fullName>
    </submittedName>
</protein>
<organism evidence="2 3">
    <name type="scientific">Cylicostephanus goldi</name>
    <name type="common">Nematode worm</name>
    <dbReference type="NCBI Taxonomy" id="71465"/>
    <lineage>
        <taxon>Eukaryota</taxon>
        <taxon>Metazoa</taxon>
        <taxon>Ecdysozoa</taxon>
        <taxon>Nematoda</taxon>
        <taxon>Chromadorea</taxon>
        <taxon>Rhabditida</taxon>
        <taxon>Rhabditina</taxon>
        <taxon>Rhabditomorpha</taxon>
        <taxon>Strongyloidea</taxon>
        <taxon>Strongylidae</taxon>
        <taxon>Cylicostephanus</taxon>
    </lineage>
</organism>
<dbReference type="AlphaFoldDB" id="A0A3P7QAP9"/>
<keyword evidence="1" id="KW-1133">Transmembrane helix</keyword>
<accession>A0A3P7QAP9</accession>
<dbReference type="Proteomes" id="UP000271889">
    <property type="component" value="Unassembled WGS sequence"/>
</dbReference>
<proteinExistence type="predicted"/>
<feature type="transmembrane region" description="Helical" evidence="1">
    <location>
        <begin position="12"/>
        <end position="34"/>
    </location>
</feature>
<dbReference type="OrthoDB" id="5840596at2759"/>
<evidence type="ECO:0000313" key="2">
    <source>
        <dbReference type="EMBL" id="VDN28922.1"/>
    </source>
</evidence>
<evidence type="ECO:0000256" key="1">
    <source>
        <dbReference type="SAM" id="Phobius"/>
    </source>
</evidence>
<keyword evidence="3" id="KW-1185">Reference proteome</keyword>
<reference evidence="2 3" key="1">
    <citation type="submission" date="2018-11" db="EMBL/GenBank/DDBJ databases">
        <authorList>
            <consortium name="Pathogen Informatics"/>
        </authorList>
    </citation>
    <scope>NUCLEOTIDE SEQUENCE [LARGE SCALE GENOMIC DNA]</scope>
</reference>
<keyword evidence="1" id="KW-0472">Membrane</keyword>
<sequence length="44" mass="4980">MPNRALYENWVSVLLFAVVGTVWNCIAIGTFSMFHVSVHTLQIN</sequence>
<keyword evidence="1" id="KW-0812">Transmembrane</keyword>
<name>A0A3P7QAP9_CYLGO</name>
<gene>
    <name evidence="2" type="ORF">CGOC_LOCUS11104</name>
</gene>
<dbReference type="EMBL" id="UYRV01114498">
    <property type="protein sequence ID" value="VDN28922.1"/>
    <property type="molecule type" value="Genomic_DNA"/>
</dbReference>